<name>A0A6I8ME53_9FUSO</name>
<accession>A0A6I8ME53</accession>
<reference evidence="1 2" key="1">
    <citation type="submission" date="2019-10" db="EMBL/GenBank/DDBJ databases">
        <authorList>
            <person name="Blom J."/>
        </authorList>
    </citation>
    <scope>NUCLEOTIDE SEQUENCE [LARGE SCALE GENOMIC DNA]</scope>
    <source>
        <strain evidence="1 2">ES3154-GLU</strain>
    </source>
</reference>
<organism evidence="1 2">
    <name type="scientific">Oceanivirga miroungae</name>
    <dbReference type="NCBI Taxonomy" id="1130046"/>
    <lineage>
        <taxon>Bacteria</taxon>
        <taxon>Fusobacteriati</taxon>
        <taxon>Fusobacteriota</taxon>
        <taxon>Fusobacteriia</taxon>
        <taxon>Fusobacteriales</taxon>
        <taxon>Leptotrichiaceae</taxon>
        <taxon>Oceanivirga</taxon>
    </lineage>
</organism>
<keyword evidence="2" id="KW-1185">Reference proteome</keyword>
<evidence type="ECO:0000313" key="1">
    <source>
        <dbReference type="EMBL" id="VWL85381.1"/>
    </source>
</evidence>
<evidence type="ECO:0000313" key="2">
    <source>
        <dbReference type="Proteomes" id="UP000419017"/>
    </source>
</evidence>
<proteinExistence type="predicted"/>
<dbReference type="Proteomes" id="UP000419017">
    <property type="component" value="Unassembled WGS sequence"/>
</dbReference>
<dbReference type="AlphaFoldDB" id="A0A6I8ME53"/>
<protein>
    <submittedName>
        <fullName evidence="1">Uncharacterized protein</fullName>
    </submittedName>
</protein>
<dbReference type="RefSeq" id="WP_156683379.1">
    <property type="nucleotide sequence ID" value="NZ_CABWIB010000001.1"/>
</dbReference>
<sequence length="321" mass="38173">MKLVELKNRANTDIALILDNILEGNIEINWQDFSKDLFEGMDGFDIDSVNSMKIEDKKLIINDISYDLKGKNITKFRKNFINYIKSLSTKKEISFDEYNKALLLNWLRLDFKPYILENLENMEYDKKNFVSNSIGNIIKLLDDLETLSTILMFNTKKIYDNKKKRIKLRKSFYTKKELSEFLKDYNEQKQKELNFEIDKLVEKNEEIKLFIPILIFKKLFNCELKEKITNKEANSIISKIDAFYYEDNEEVLSLLSELIYRLSMKIKSMDVESKEDTMYNFVSFLELALNTNMTRKKFTSFYIKAFSEYIIELAESILFSI</sequence>
<dbReference type="EMBL" id="CABWIB010000001">
    <property type="protein sequence ID" value="VWL85381.1"/>
    <property type="molecule type" value="Genomic_DNA"/>
</dbReference>
<gene>
    <name evidence="1" type="ORF">OMES3154_00666</name>
</gene>